<dbReference type="Gene3D" id="1.10.10.10">
    <property type="entry name" value="Winged helix-like DNA-binding domain superfamily/Winged helix DNA-binding domain"/>
    <property type="match status" value="1"/>
</dbReference>
<evidence type="ECO:0000259" key="1">
    <source>
        <dbReference type="Pfam" id="PF08679"/>
    </source>
</evidence>
<dbReference type="Proteomes" id="UP000198870">
    <property type="component" value="Unassembled WGS sequence"/>
</dbReference>
<proteinExistence type="predicted"/>
<dbReference type="Pfam" id="PF08679">
    <property type="entry name" value="DsrD"/>
    <property type="match status" value="1"/>
</dbReference>
<name>A0A1G5J686_9BACT</name>
<dbReference type="InterPro" id="IPR036388">
    <property type="entry name" value="WH-like_DNA-bd_sf"/>
</dbReference>
<dbReference type="SUPFAM" id="SSF46785">
    <property type="entry name" value="Winged helix' DNA-binding domain"/>
    <property type="match status" value="1"/>
</dbReference>
<dbReference type="AlphaFoldDB" id="A0A1G5J686"/>
<dbReference type="OrthoDB" id="5459227at2"/>
<keyword evidence="3" id="KW-1185">Reference proteome</keyword>
<gene>
    <name evidence="2" type="ORF">SAMN05216233_12528</name>
</gene>
<protein>
    <submittedName>
        <fullName evidence="2">Dissimilatory sulfite reductase D (DsrD)</fullName>
    </submittedName>
</protein>
<accession>A0A1G5J686</accession>
<dbReference type="InterPro" id="IPR014793">
    <property type="entry name" value="DsrD"/>
</dbReference>
<dbReference type="RefSeq" id="WP_092214885.1">
    <property type="nucleotide sequence ID" value="NZ_FMUX01000025.1"/>
</dbReference>
<organism evidence="2 3">
    <name type="scientific">Desulfoluna spongiiphila</name>
    <dbReference type="NCBI Taxonomy" id="419481"/>
    <lineage>
        <taxon>Bacteria</taxon>
        <taxon>Pseudomonadati</taxon>
        <taxon>Thermodesulfobacteriota</taxon>
        <taxon>Desulfobacteria</taxon>
        <taxon>Desulfobacterales</taxon>
        <taxon>Desulfolunaceae</taxon>
        <taxon>Desulfoluna</taxon>
    </lineage>
</organism>
<sequence>MALEKEAAKEVIVEKLTKKSKSKSKFYLKDFYAFFPDEKPRAVKNIVNALVKDEVLEYWSSGSTTMIGLKGMGKQAGAEGEE</sequence>
<feature type="domain" description="Dissimilatory sulphite reductase D" evidence="1">
    <location>
        <begin position="8"/>
        <end position="71"/>
    </location>
</feature>
<evidence type="ECO:0000313" key="2">
    <source>
        <dbReference type="EMBL" id="SCY83460.1"/>
    </source>
</evidence>
<dbReference type="STRING" id="419481.SAMN05216233_12528"/>
<dbReference type="InterPro" id="IPR036390">
    <property type="entry name" value="WH_DNA-bd_sf"/>
</dbReference>
<evidence type="ECO:0000313" key="3">
    <source>
        <dbReference type="Proteomes" id="UP000198870"/>
    </source>
</evidence>
<dbReference type="EMBL" id="FMUX01000025">
    <property type="protein sequence ID" value="SCY83460.1"/>
    <property type="molecule type" value="Genomic_DNA"/>
</dbReference>
<reference evidence="2 3" key="1">
    <citation type="submission" date="2016-10" db="EMBL/GenBank/DDBJ databases">
        <authorList>
            <person name="de Groot N.N."/>
        </authorList>
    </citation>
    <scope>NUCLEOTIDE SEQUENCE [LARGE SCALE GENOMIC DNA]</scope>
    <source>
        <strain evidence="2 3">AA1</strain>
    </source>
</reference>